<protein>
    <submittedName>
        <fullName evidence="14">Pyrokinin-1 receptor-like</fullName>
    </submittedName>
</protein>
<dbReference type="AlphaFoldDB" id="A0A6P7F400"/>
<accession>A0A6P7F400</accession>
<evidence type="ECO:0000256" key="1">
    <source>
        <dbReference type="ARBA" id="ARBA00004651"/>
    </source>
</evidence>
<organism evidence="14">
    <name type="scientific">Diabrotica virgifera virgifera</name>
    <name type="common">western corn rootworm</name>
    <dbReference type="NCBI Taxonomy" id="50390"/>
    <lineage>
        <taxon>Eukaryota</taxon>
        <taxon>Metazoa</taxon>
        <taxon>Ecdysozoa</taxon>
        <taxon>Arthropoda</taxon>
        <taxon>Hexapoda</taxon>
        <taxon>Insecta</taxon>
        <taxon>Pterygota</taxon>
        <taxon>Neoptera</taxon>
        <taxon>Endopterygota</taxon>
        <taxon>Coleoptera</taxon>
        <taxon>Polyphaga</taxon>
        <taxon>Cucujiformia</taxon>
        <taxon>Chrysomeloidea</taxon>
        <taxon>Chrysomelidae</taxon>
        <taxon>Galerucinae</taxon>
        <taxon>Diabroticina</taxon>
        <taxon>Diabroticites</taxon>
        <taxon>Diabrotica</taxon>
    </lineage>
</organism>
<feature type="transmembrane region" description="Helical" evidence="12">
    <location>
        <begin position="80"/>
        <end position="97"/>
    </location>
</feature>
<comment type="similarity">
    <text evidence="2">Belongs to the G-protein coupled receptor 1 family.</text>
</comment>
<dbReference type="GO" id="GO:0005886">
    <property type="term" value="C:plasma membrane"/>
    <property type="evidence" value="ECO:0007669"/>
    <property type="project" value="UniProtKB-SubCell"/>
</dbReference>
<dbReference type="PROSITE" id="PS50262">
    <property type="entry name" value="G_PROTEIN_RECEP_F1_2"/>
    <property type="match status" value="1"/>
</dbReference>
<dbReference type="PANTHER" id="PTHR24243">
    <property type="entry name" value="G-PROTEIN COUPLED RECEPTOR"/>
    <property type="match status" value="1"/>
</dbReference>
<evidence type="ECO:0000256" key="2">
    <source>
        <dbReference type="ARBA" id="ARBA00010663"/>
    </source>
</evidence>
<evidence type="ECO:0000256" key="12">
    <source>
        <dbReference type="SAM" id="Phobius"/>
    </source>
</evidence>
<dbReference type="InterPro" id="IPR000276">
    <property type="entry name" value="GPCR_Rhodpsn"/>
</dbReference>
<dbReference type="PANTHER" id="PTHR24243:SF208">
    <property type="entry name" value="PYROKININ-1 RECEPTOR"/>
    <property type="match status" value="1"/>
</dbReference>
<reference evidence="14" key="1">
    <citation type="submission" date="2025-08" db="UniProtKB">
        <authorList>
            <consortium name="RefSeq"/>
        </authorList>
    </citation>
    <scope>IDENTIFICATION</scope>
    <source>
        <tissue evidence="14">Whole insect</tissue>
    </source>
</reference>
<evidence type="ECO:0000256" key="5">
    <source>
        <dbReference type="ARBA" id="ARBA00022989"/>
    </source>
</evidence>
<dbReference type="InterPro" id="IPR005390">
    <property type="entry name" value="NeuromedU_rcpt"/>
</dbReference>
<proteinExistence type="inferred from homology"/>
<evidence type="ECO:0000256" key="4">
    <source>
        <dbReference type="ARBA" id="ARBA00022692"/>
    </source>
</evidence>
<comment type="subcellular location">
    <subcellularLocation>
        <location evidence="1">Cell membrane</location>
        <topology evidence="1">Multi-pass membrane protein</topology>
    </subcellularLocation>
</comment>
<feature type="transmembrane region" description="Helical" evidence="12">
    <location>
        <begin position="40"/>
        <end position="68"/>
    </location>
</feature>
<name>A0A6P7F400_DIAVI</name>
<dbReference type="InParanoid" id="A0A6P7F400"/>
<dbReference type="SUPFAM" id="SSF81321">
    <property type="entry name" value="Family A G protein-coupled receptor-like"/>
    <property type="match status" value="1"/>
</dbReference>
<evidence type="ECO:0000256" key="3">
    <source>
        <dbReference type="ARBA" id="ARBA00022475"/>
    </source>
</evidence>
<evidence type="ECO:0000259" key="13">
    <source>
        <dbReference type="PROSITE" id="PS50262"/>
    </source>
</evidence>
<gene>
    <name evidence="14" type="primary">LOC114324558</name>
</gene>
<keyword evidence="9" id="KW-0675">Receptor</keyword>
<dbReference type="PRINTS" id="PR01565">
    <property type="entry name" value="NEUROMEDINUR"/>
</dbReference>
<keyword evidence="3" id="KW-1003">Cell membrane</keyword>
<evidence type="ECO:0000256" key="7">
    <source>
        <dbReference type="ARBA" id="ARBA00023136"/>
    </source>
</evidence>
<evidence type="ECO:0000256" key="10">
    <source>
        <dbReference type="ARBA" id="ARBA00023180"/>
    </source>
</evidence>
<keyword evidence="7 12" id="KW-0472">Membrane</keyword>
<keyword evidence="11" id="KW-0807">Transducer</keyword>
<feature type="domain" description="G-protein coupled receptors family 1 profile" evidence="13">
    <location>
        <begin position="60"/>
        <end position="119"/>
    </location>
</feature>
<dbReference type="GO" id="GO:0001607">
    <property type="term" value="F:neuromedin U receptor activity"/>
    <property type="evidence" value="ECO:0007669"/>
    <property type="project" value="InterPro"/>
</dbReference>
<evidence type="ECO:0000256" key="9">
    <source>
        <dbReference type="ARBA" id="ARBA00023170"/>
    </source>
</evidence>
<sequence length="178" mass="20330">MQSSFYRHREDPLENATEIVPLQQLFLNQTYDWGPKRDPLYVVIPISVIYIAIFLTGILGNVSTCIVIARNKCMHTATNYYLFSLAISDLLLLVSGLPQEVYFIWSKYPYIFGEIFCVLQFQLLSMQMSGLQGVNTSWSGYINASRIWSNSQICNIAKNEFRRSNAIMLGDEGYGVVE</sequence>
<keyword evidence="6" id="KW-0297">G-protein coupled receptor</keyword>
<keyword evidence="10" id="KW-0325">Glycoprotein</keyword>
<keyword evidence="8" id="KW-1015">Disulfide bond</keyword>
<dbReference type="InterPro" id="IPR017452">
    <property type="entry name" value="GPCR_Rhodpsn_7TM"/>
</dbReference>
<dbReference type="Gene3D" id="1.20.1070.10">
    <property type="entry name" value="Rhodopsin 7-helix transmembrane proteins"/>
    <property type="match status" value="1"/>
</dbReference>
<evidence type="ECO:0000313" key="14">
    <source>
        <dbReference type="RefSeq" id="XP_028128220.1"/>
    </source>
</evidence>
<keyword evidence="5 12" id="KW-1133">Transmembrane helix</keyword>
<evidence type="ECO:0000256" key="11">
    <source>
        <dbReference type="ARBA" id="ARBA00023224"/>
    </source>
</evidence>
<dbReference type="PRINTS" id="PR00237">
    <property type="entry name" value="GPCRRHODOPSN"/>
</dbReference>
<evidence type="ECO:0000256" key="8">
    <source>
        <dbReference type="ARBA" id="ARBA00023157"/>
    </source>
</evidence>
<dbReference type="Pfam" id="PF00001">
    <property type="entry name" value="7tm_1"/>
    <property type="match status" value="1"/>
</dbReference>
<evidence type="ECO:0000256" key="6">
    <source>
        <dbReference type="ARBA" id="ARBA00023040"/>
    </source>
</evidence>
<keyword evidence="4 12" id="KW-0812">Transmembrane</keyword>
<dbReference type="RefSeq" id="XP_028128220.1">
    <property type="nucleotide sequence ID" value="XM_028272419.1"/>
</dbReference>